<dbReference type="SMART" id="SM00448">
    <property type="entry name" value="REC"/>
    <property type="match status" value="1"/>
</dbReference>
<dbReference type="PANTHER" id="PTHR43214:SF41">
    <property type="entry name" value="NITRATE_NITRITE RESPONSE REGULATOR PROTEIN NARP"/>
    <property type="match status" value="1"/>
</dbReference>
<evidence type="ECO:0000256" key="2">
    <source>
        <dbReference type="ARBA" id="ARBA00023015"/>
    </source>
</evidence>
<dbReference type="PROSITE" id="PS50043">
    <property type="entry name" value="HTH_LUXR_2"/>
    <property type="match status" value="1"/>
</dbReference>
<dbReference type="SUPFAM" id="SSF46894">
    <property type="entry name" value="C-terminal effector domain of the bipartite response regulators"/>
    <property type="match status" value="1"/>
</dbReference>
<proteinExistence type="predicted"/>
<dbReference type="Proteomes" id="UP001597459">
    <property type="component" value="Unassembled WGS sequence"/>
</dbReference>
<evidence type="ECO:0000256" key="3">
    <source>
        <dbReference type="ARBA" id="ARBA00023125"/>
    </source>
</evidence>
<dbReference type="EMBL" id="JBHULX010000017">
    <property type="protein sequence ID" value="MFD2591133.1"/>
    <property type="molecule type" value="Genomic_DNA"/>
</dbReference>
<dbReference type="InterPro" id="IPR001789">
    <property type="entry name" value="Sig_transdc_resp-reg_receiver"/>
</dbReference>
<accession>A0ABW5N785</accession>
<dbReference type="Gene3D" id="1.10.10.10">
    <property type="entry name" value="Winged helix-like DNA-binding domain superfamily/Winged helix DNA-binding domain"/>
    <property type="match status" value="1"/>
</dbReference>
<dbReference type="RefSeq" id="WP_176029134.1">
    <property type="nucleotide sequence ID" value="NZ_JBHSJV010000001.1"/>
</dbReference>
<dbReference type="CDD" id="cd17535">
    <property type="entry name" value="REC_NarL-like"/>
    <property type="match status" value="1"/>
</dbReference>
<name>A0ABW5N785_9FLAO</name>
<comment type="caution">
    <text evidence="8">The sequence shown here is derived from an EMBL/GenBank/DDBJ whole genome shotgun (WGS) entry which is preliminary data.</text>
</comment>
<dbReference type="Pfam" id="PF00072">
    <property type="entry name" value="Response_reg"/>
    <property type="match status" value="1"/>
</dbReference>
<organism evidence="8 9">
    <name type="scientific">Aquimarina hainanensis</name>
    <dbReference type="NCBI Taxonomy" id="1578017"/>
    <lineage>
        <taxon>Bacteria</taxon>
        <taxon>Pseudomonadati</taxon>
        <taxon>Bacteroidota</taxon>
        <taxon>Flavobacteriia</taxon>
        <taxon>Flavobacteriales</taxon>
        <taxon>Flavobacteriaceae</taxon>
        <taxon>Aquimarina</taxon>
    </lineage>
</organism>
<gene>
    <name evidence="8" type="ORF">ACFSTE_09845</name>
</gene>
<reference evidence="9" key="1">
    <citation type="journal article" date="2019" name="Int. J. Syst. Evol. Microbiol.">
        <title>The Global Catalogue of Microorganisms (GCM) 10K type strain sequencing project: providing services to taxonomists for standard genome sequencing and annotation.</title>
        <authorList>
            <consortium name="The Broad Institute Genomics Platform"/>
            <consortium name="The Broad Institute Genome Sequencing Center for Infectious Disease"/>
            <person name="Wu L."/>
            <person name="Ma J."/>
        </authorList>
    </citation>
    <scope>NUCLEOTIDE SEQUENCE [LARGE SCALE GENOMIC DNA]</scope>
    <source>
        <strain evidence="9">KCTC 42423</strain>
    </source>
</reference>
<sequence length="214" mass="24790">MKYNLIIADDHKMFLDGLLSILNEEQDYNILLTAKNGSNIIKYVEINPKEKIDLIITDISMPEVDGITLNKMLKEKNRNIKTLVVSMHNNAEMIDNLIEHDVDGYVPKNAEKEELLLAIKTILGGEKYFSKEIKDIYIENKFSKKKQNEIKLTQREIDVITLIAQEYTTQEIADQLFLSKHTIESYRKNLIAKLNVRNLAGLTKYALKMKYIEP</sequence>
<dbReference type="Pfam" id="PF00196">
    <property type="entry name" value="GerE"/>
    <property type="match status" value="1"/>
</dbReference>
<dbReference type="Gene3D" id="3.40.50.2300">
    <property type="match status" value="1"/>
</dbReference>
<protein>
    <submittedName>
        <fullName evidence="8">Response regulator</fullName>
    </submittedName>
</protein>
<dbReference type="InterPro" id="IPR011006">
    <property type="entry name" value="CheY-like_superfamily"/>
</dbReference>
<dbReference type="CDD" id="cd06170">
    <property type="entry name" value="LuxR_C_like"/>
    <property type="match status" value="1"/>
</dbReference>
<dbReference type="InterPro" id="IPR000792">
    <property type="entry name" value="Tscrpt_reg_LuxR_C"/>
</dbReference>
<dbReference type="SUPFAM" id="SSF52172">
    <property type="entry name" value="CheY-like"/>
    <property type="match status" value="1"/>
</dbReference>
<keyword evidence="2" id="KW-0805">Transcription regulation</keyword>
<feature type="domain" description="Response regulatory" evidence="7">
    <location>
        <begin position="4"/>
        <end position="123"/>
    </location>
</feature>
<evidence type="ECO:0000259" key="6">
    <source>
        <dbReference type="PROSITE" id="PS50043"/>
    </source>
</evidence>
<evidence type="ECO:0000256" key="1">
    <source>
        <dbReference type="ARBA" id="ARBA00022553"/>
    </source>
</evidence>
<evidence type="ECO:0000313" key="9">
    <source>
        <dbReference type="Proteomes" id="UP001597459"/>
    </source>
</evidence>
<evidence type="ECO:0000313" key="8">
    <source>
        <dbReference type="EMBL" id="MFD2591133.1"/>
    </source>
</evidence>
<keyword evidence="1 5" id="KW-0597">Phosphoprotein</keyword>
<keyword evidence="3" id="KW-0238">DNA-binding</keyword>
<dbReference type="SMART" id="SM00421">
    <property type="entry name" value="HTH_LUXR"/>
    <property type="match status" value="1"/>
</dbReference>
<feature type="domain" description="HTH luxR-type" evidence="6">
    <location>
        <begin position="145"/>
        <end position="210"/>
    </location>
</feature>
<dbReference type="PANTHER" id="PTHR43214">
    <property type="entry name" value="TWO-COMPONENT RESPONSE REGULATOR"/>
    <property type="match status" value="1"/>
</dbReference>
<dbReference type="InterPro" id="IPR036388">
    <property type="entry name" value="WH-like_DNA-bd_sf"/>
</dbReference>
<dbReference type="InterPro" id="IPR016032">
    <property type="entry name" value="Sig_transdc_resp-reg_C-effctor"/>
</dbReference>
<evidence type="ECO:0000259" key="7">
    <source>
        <dbReference type="PROSITE" id="PS50110"/>
    </source>
</evidence>
<keyword evidence="4" id="KW-0804">Transcription</keyword>
<dbReference type="PRINTS" id="PR00038">
    <property type="entry name" value="HTHLUXR"/>
</dbReference>
<feature type="modified residue" description="4-aspartylphosphate" evidence="5">
    <location>
        <position position="58"/>
    </location>
</feature>
<dbReference type="InterPro" id="IPR058245">
    <property type="entry name" value="NreC/VraR/RcsB-like_REC"/>
</dbReference>
<evidence type="ECO:0000256" key="4">
    <source>
        <dbReference type="ARBA" id="ARBA00023163"/>
    </source>
</evidence>
<dbReference type="PROSITE" id="PS50110">
    <property type="entry name" value="RESPONSE_REGULATORY"/>
    <property type="match status" value="1"/>
</dbReference>
<keyword evidence="9" id="KW-1185">Reference proteome</keyword>
<evidence type="ECO:0000256" key="5">
    <source>
        <dbReference type="PROSITE-ProRule" id="PRU00169"/>
    </source>
</evidence>
<dbReference type="InterPro" id="IPR039420">
    <property type="entry name" value="WalR-like"/>
</dbReference>